<feature type="compositionally biased region" description="Low complexity" evidence="5">
    <location>
        <begin position="1"/>
        <end position="16"/>
    </location>
</feature>
<dbReference type="OrthoDB" id="9789677at2"/>
<feature type="transmembrane region" description="Helical" evidence="6">
    <location>
        <begin position="122"/>
        <end position="142"/>
    </location>
</feature>
<name>A0A411YKL2_9ACTN</name>
<keyword evidence="4 6" id="KW-0472">Membrane</keyword>
<keyword evidence="3 6" id="KW-1133">Transmembrane helix</keyword>
<dbReference type="GO" id="GO:0030026">
    <property type="term" value="P:intracellular manganese ion homeostasis"/>
    <property type="evidence" value="ECO:0007669"/>
    <property type="project" value="InterPro"/>
</dbReference>
<dbReference type="GO" id="GO:0005384">
    <property type="term" value="F:manganese ion transmembrane transporter activity"/>
    <property type="evidence" value="ECO:0007669"/>
    <property type="project" value="InterPro"/>
</dbReference>
<dbReference type="GO" id="GO:0012505">
    <property type="term" value="C:endomembrane system"/>
    <property type="evidence" value="ECO:0007669"/>
    <property type="project" value="UniProtKB-SubCell"/>
</dbReference>
<evidence type="ECO:0008006" key="9">
    <source>
        <dbReference type="Google" id="ProtNLM"/>
    </source>
</evidence>
<evidence type="ECO:0000256" key="1">
    <source>
        <dbReference type="ARBA" id="ARBA00004127"/>
    </source>
</evidence>
<feature type="compositionally biased region" description="Basic and acidic residues" evidence="5">
    <location>
        <begin position="22"/>
        <end position="37"/>
    </location>
</feature>
<evidence type="ECO:0000256" key="6">
    <source>
        <dbReference type="SAM" id="Phobius"/>
    </source>
</evidence>
<keyword evidence="8" id="KW-1185">Reference proteome</keyword>
<feature type="transmembrane region" description="Helical" evidence="6">
    <location>
        <begin position="148"/>
        <end position="170"/>
    </location>
</feature>
<evidence type="ECO:0000256" key="4">
    <source>
        <dbReference type="ARBA" id="ARBA00023136"/>
    </source>
</evidence>
<protein>
    <recommendedName>
        <fullName evidence="9">VIT family protein</fullName>
    </recommendedName>
</protein>
<accession>A0A411YKL2</accession>
<dbReference type="AlphaFoldDB" id="A0A411YKL2"/>
<sequence>MGTDAGPPGEDAPAGGSIRSGQGEHRGADPGQGDRRLDRSNTIRAGVFGIQDGIVSNFGLIMGVAGAQIDPAAVIVSGVAGIVSGSISMGAGEYVSVRTQGEMLAAGRAVDEEENVNPYRAAAANGGLFAIGGSVPLFPFFFATGWVAVVISVVMSVAALFVAGAILTRVTRRHPLVSGLRLLVIGGGAGMLGYLLGTLLGTALGAG</sequence>
<comment type="subcellular location">
    <subcellularLocation>
        <location evidence="1">Endomembrane system</location>
        <topology evidence="1">Multi-pass membrane protein</topology>
    </subcellularLocation>
</comment>
<dbReference type="EMBL" id="CP036402">
    <property type="protein sequence ID" value="QBI21723.1"/>
    <property type="molecule type" value="Genomic_DNA"/>
</dbReference>
<feature type="region of interest" description="Disordered" evidence="5">
    <location>
        <begin position="1"/>
        <end position="37"/>
    </location>
</feature>
<keyword evidence="2 6" id="KW-0812">Transmembrane</keyword>
<evidence type="ECO:0000256" key="5">
    <source>
        <dbReference type="SAM" id="MobiDB-lite"/>
    </source>
</evidence>
<gene>
    <name evidence="7" type="ORF">ER308_20590</name>
</gene>
<feature type="transmembrane region" description="Helical" evidence="6">
    <location>
        <begin position="182"/>
        <end position="204"/>
    </location>
</feature>
<proteinExistence type="predicted"/>
<dbReference type="Pfam" id="PF01988">
    <property type="entry name" value="VIT1"/>
    <property type="match status" value="1"/>
</dbReference>
<evidence type="ECO:0000313" key="8">
    <source>
        <dbReference type="Proteomes" id="UP000291469"/>
    </source>
</evidence>
<organism evidence="7 8">
    <name type="scientific">Egibacter rhizosphaerae</name>
    <dbReference type="NCBI Taxonomy" id="1670831"/>
    <lineage>
        <taxon>Bacteria</taxon>
        <taxon>Bacillati</taxon>
        <taxon>Actinomycetota</taxon>
        <taxon>Nitriliruptoria</taxon>
        <taxon>Egibacterales</taxon>
        <taxon>Egibacteraceae</taxon>
        <taxon>Egibacter</taxon>
    </lineage>
</organism>
<dbReference type="InterPro" id="IPR008217">
    <property type="entry name" value="Ccc1_fam"/>
</dbReference>
<dbReference type="PANTHER" id="PTHR31851">
    <property type="entry name" value="FE(2+)/MN(2+) TRANSPORTER PCL1"/>
    <property type="match status" value="1"/>
</dbReference>
<evidence type="ECO:0000256" key="2">
    <source>
        <dbReference type="ARBA" id="ARBA00022692"/>
    </source>
</evidence>
<dbReference type="KEGG" id="erz:ER308_20590"/>
<reference evidence="7 8" key="1">
    <citation type="submission" date="2019-01" db="EMBL/GenBank/DDBJ databases">
        <title>Egibacter rhizosphaerae EGI 80759T.</title>
        <authorList>
            <person name="Chen D.-D."/>
            <person name="Tian Y."/>
            <person name="Jiao J.-Y."/>
            <person name="Zhang X.-T."/>
            <person name="Zhang Y.-G."/>
            <person name="Zhang Y."/>
            <person name="Xiao M."/>
            <person name="Shu W.-S."/>
            <person name="Li W.-J."/>
        </authorList>
    </citation>
    <scope>NUCLEOTIDE SEQUENCE [LARGE SCALE GENOMIC DNA]</scope>
    <source>
        <strain evidence="7 8">EGI 80759</strain>
    </source>
</reference>
<evidence type="ECO:0000313" key="7">
    <source>
        <dbReference type="EMBL" id="QBI21723.1"/>
    </source>
</evidence>
<dbReference type="Proteomes" id="UP000291469">
    <property type="component" value="Chromosome"/>
</dbReference>
<dbReference type="RefSeq" id="WP_131156715.1">
    <property type="nucleotide sequence ID" value="NZ_CP036402.1"/>
</dbReference>
<evidence type="ECO:0000256" key="3">
    <source>
        <dbReference type="ARBA" id="ARBA00022989"/>
    </source>
</evidence>